<dbReference type="PROSITE" id="PS51257">
    <property type="entry name" value="PROKAR_LIPOPROTEIN"/>
    <property type="match status" value="1"/>
</dbReference>
<organism evidence="2 3">
    <name type="scientific">Aliidongia dinghuensis</name>
    <dbReference type="NCBI Taxonomy" id="1867774"/>
    <lineage>
        <taxon>Bacteria</taxon>
        <taxon>Pseudomonadati</taxon>
        <taxon>Pseudomonadota</taxon>
        <taxon>Alphaproteobacteria</taxon>
        <taxon>Rhodospirillales</taxon>
        <taxon>Dongiaceae</taxon>
        <taxon>Aliidongia</taxon>
    </lineage>
</organism>
<name>A0A8J2YSC8_9PROT</name>
<proteinExistence type="predicted"/>
<feature type="transmembrane region" description="Helical" evidence="1">
    <location>
        <begin position="12"/>
        <end position="32"/>
    </location>
</feature>
<gene>
    <name evidence="2" type="ORF">GCM10011611_20950</name>
</gene>
<evidence type="ECO:0000313" key="3">
    <source>
        <dbReference type="Proteomes" id="UP000646365"/>
    </source>
</evidence>
<sequence>MEIRRHLRRQAHAIVGPLIGLTLACYFAYHLVEGDRGLIAWVRLTQQIRAAKVEQARVHEERLEAAHRVSLLRPEHLDPDLLDEQARAALNLIGPGEVVILNNDGQPK</sequence>
<keyword evidence="2" id="KW-0131">Cell cycle</keyword>
<dbReference type="Pfam" id="PF04977">
    <property type="entry name" value="DivIC"/>
    <property type="match status" value="1"/>
</dbReference>
<evidence type="ECO:0000313" key="2">
    <source>
        <dbReference type="EMBL" id="GGF14983.1"/>
    </source>
</evidence>
<reference evidence="2" key="1">
    <citation type="journal article" date="2014" name="Int. J. Syst. Evol. Microbiol.">
        <title>Complete genome sequence of Corynebacterium casei LMG S-19264T (=DSM 44701T), isolated from a smear-ripened cheese.</title>
        <authorList>
            <consortium name="US DOE Joint Genome Institute (JGI-PGF)"/>
            <person name="Walter F."/>
            <person name="Albersmeier A."/>
            <person name="Kalinowski J."/>
            <person name="Ruckert C."/>
        </authorList>
    </citation>
    <scope>NUCLEOTIDE SEQUENCE</scope>
    <source>
        <strain evidence="2">CGMCC 1.15725</strain>
    </source>
</reference>
<accession>A0A8J2YSC8</accession>
<keyword evidence="1" id="KW-0472">Membrane</keyword>
<dbReference type="GO" id="GO:0051301">
    <property type="term" value="P:cell division"/>
    <property type="evidence" value="ECO:0007669"/>
    <property type="project" value="UniProtKB-KW"/>
</dbReference>
<protein>
    <submittedName>
        <fullName evidence="2">Cell division protein</fullName>
    </submittedName>
</protein>
<keyword evidence="1" id="KW-1133">Transmembrane helix</keyword>
<dbReference type="AlphaFoldDB" id="A0A8J2YSC8"/>
<keyword evidence="3" id="KW-1185">Reference proteome</keyword>
<keyword evidence="2" id="KW-0132">Cell division</keyword>
<dbReference type="EMBL" id="BMJQ01000004">
    <property type="protein sequence ID" value="GGF14983.1"/>
    <property type="molecule type" value="Genomic_DNA"/>
</dbReference>
<dbReference type="Proteomes" id="UP000646365">
    <property type="component" value="Unassembled WGS sequence"/>
</dbReference>
<dbReference type="InterPro" id="IPR007060">
    <property type="entry name" value="FtsL/DivIC"/>
</dbReference>
<evidence type="ECO:0000256" key="1">
    <source>
        <dbReference type="SAM" id="Phobius"/>
    </source>
</evidence>
<keyword evidence="1" id="KW-0812">Transmembrane</keyword>
<comment type="caution">
    <text evidence="2">The sequence shown here is derived from an EMBL/GenBank/DDBJ whole genome shotgun (WGS) entry which is preliminary data.</text>
</comment>
<reference evidence="2" key="2">
    <citation type="submission" date="2020-09" db="EMBL/GenBank/DDBJ databases">
        <authorList>
            <person name="Sun Q."/>
            <person name="Zhou Y."/>
        </authorList>
    </citation>
    <scope>NUCLEOTIDE SEQUENCE</scope>
    <source>
        <strain evidence="2">CGMCC 1.15725</strain>
    </source>
</reference>